<gene>
    <name evidence="1" type="ORF">K4L44_13190</name>
</gene>
<sequence length="203" mass="24104">MELRGKEKKNKDLFWIGKALEGKAEGYNYLLEYYYPQLYVCLRAMVNSDQEAEDLTIESLTKAFNSLPSYDKSYAFSTWIYRIARNHCIDYCRKRELPLMFTDKHYLLNAKADVRPSGYMETPETILLRQDMVIAVRDLVQKLSPHYCKLITLRYFHDYSYDELSKALNLSVDIIKVQLFRAKKRLKMLVDKEEFKKCIAFDI</sequence>
<name>A0AC61NDH0_9BACT</name>
<evidence type="ECO:0000313" key="2">
    <source>
        <dbReference type="Proteomes" id="UP000826212"/>
    </source>
</evidence>
<dbReference type="EMBL" id="CP081303">
    <property type="protein sequence ID" value="QZE13521.1"/>
    <property type="molecule type" value="Genomic_DNA"/>
</dbReference>
<dbReference type="Proteomes" id="UP000826212">
    <property type="component" value="Chromosome"/>
</dbReference>
<evidence type="ECO:0000313" key="1">
    <source>
        <dbReference type="EMBL" id="QZE13521.1"/>
    </source>
</evidence>
<keyword evidence="2" id="KW-1185">Reference proteome</keyword>
<protein>
    <submittedName>
        <fullName evidence="1">Sigma-70 family RNA polymerase sigma factor</fullName>
    </submittedName>
</protein>
<accession>A0AC61NDH0</accession>
<proteinExistence type="predicted"/>
<reference evidence="1" key="1">
    <citation type="submission" date="2021-08" db="EMBL/GenBank/DDBJ databases">
        <title>Novel anaerobic bacterium isolated from sea squirt in East Sea, Republic of Korea.</title>
        <authorList>
            <person name="Nguyen T.H."/>
            <person name="Li Z."/>
            <person name="Lee Y.-J."/>
            <person name="Ko J."/>
            <person name="Kim S.-G."/>
        </authorList>
    </citation>
    <scope>NUCLEOTIDE SEQUENCE</scope>
    <source>
        <strain evidence="1">KCTC 25031</strain>
    </source>
</reference>
<organism evidence="1 2">
    <name type="scientific">Halosquirtibacter laminarini</name>
    <dbReference type="NCBI Taxonomy" id="3374600"/>
    <lineage>
        <taxon>Bacteria</taxon>
        <taxon>Pseudomonadati</taxon>
        <taxon>Bacteroidota</taxon>
        <taxon>Bacteroidia</taxon>
        <taxon>Marinilabiliales</taxon>
        <taxon>Prolixibacteraceae</taxon>
        <taxon>Halosquirtibacter</taxon>
    </lineage>
</organism>